<dbReference type="NCBIfam" id="TIGR00401">
    <property type="entry name" value="msrA"/>
    <property type="match status" value="1"/>
</dbReference>
<comment type="catalytic activity">
    <reaction evidence="2 4">
        <text>L-methionyl-[protein] + [thioredoxin]-disulfide + H2O = L-methionyl-(S)-S-oxide-[protein] + [thioredoxin]-dithiol</text>
        <dbReference type="Rhea" id="RHEA:14217"/>
        <dbReference type="Rhea" id="RHEA-COMP:10698"/>
        <dbReference type="Rhea" id="RHEA-COMP:10700"/>
        <dbReference type="Rhea" id="RHEA-COMP:12313"/>
        <dbReference type="Rhea" id="RHEA-COMP:12315"/>
        <dbReference type="ChEBI" id="CHEBI:15377"/>
        <dbReference type="ChEBI" id="CHEBI:16044"/>
        <dbReference type="ChEBI" id="CHEBI:29950"/>
        <dbReference type="ChEBI" id="CHEBI:44120"/>
        <dbReference type="ChEBI" id="CHEBI:50058"/>
        <dbReference type="EC" id="1.8.4.11"/>
    </reaction>
</comment>
<comment type="caution">
    <text evidence="7">The sequence shown here is derived from an EMBL/GenBank/DDBJ whole genome shotgun (WGS) entry which is preliminary data.</text>
</comment>
<evidence type="ECO:0000256" key="5">
    <source>
        <dbReference type="SAM" id="SignalP"/>
    </source>
</evidence>
<feature type="active site" evidence="4">
    <location>
        <position position="30"/>
    </location>
</feature>
<evidence type="ECO:0000256" key="4">
    <source>
        <dbReference type="HAMAP-Rule" id="MF_01401"/>
    </source>
</evidence>
<comment type="catalytic activity">
    <reaction evidence="3 4">
        <text>[thioredoxin]-disulfide + L-methionine + H2O = L-methionine (S)-S-oxide + [thioredoxin]-dithiol</text>
        <dbReference type="Rhea" id="RHEA:19993"/>
        <dbReference type="Rhea" id="RHEA-COMP:10698"/>
        <dbReference type="Rhea" id="RHEA-COMP:10700"/>
        <dbReference type="ChEBI" id="CHEBI:15377"/>
        <dbReference type="ChEBI" id="CHEBI:29950"/>
        <dbReference type="ChEBI" id="CHEBI:50058"/>
        <dbReference type="ChEBI" id="CHEBI:57844"/>
        <dbReference type="ChEBI" id="CHEBI:58772"/>
        <dbReference type="EC" id="1.8.4.11"/>
    </reaction>
</comment>
<comment type="similarity">
    <text evidence="4">Belongs to the MsrA Met sulfoxide reductase family.</text>
</comment>
<feature type="signal peptide" evidence="5">
    <location>
        <begin position="1"/>
        <end position="19"/>
    </location>
</feature>
<gene>
    <name evidence="4 7" type="primary">msrA</name>
    <name evidence="7" type="ORF">C0039_06400</name>
</gene>
<dbReference type="GO" id="GO:0008113">
    <property type="term" value="F:peptide-methionine (S)-S-oxide reductase activity"/>
    <property type="evidence" value="ECO:0007669"/>
    <property type="project" value="UniProtKB-UniRule"/>
</dbReference>
<evidence type="ECO:0000256" key="3">
    <source>
        <dbReference type="ARBA" id="ARBA00048782"/>
    </source>
</evidence>
<dbReference type="HAMAP" id="MF_01401">
    <property type="entry name" value="MsrA"/>
    <property type="match status" value="1"/>
</dbReference>
<dbReference type="EC" id="1.8.4.11" evidence="4"/>
<dbReference type="InterPro" id="IPR036509">
    <property type="entry name" value="Met_Sox_Rdtase_MsrA_sf"/>
</dbReference>
<dbReference type="EMBL" id="PKUS01000005">
    <property type="protein sequence ID" value="PLW69636.1"/>
    <property type="molecule type" value="Genomic_DNA"/>
</dbReference>
<evidence type="ECO:0000256" key="1">
    <source>
        <dbReference type="ARBA" id="ARBA00023002"/>
    </source>
</evidence>
<evidence type="ECO:0000259" key="6">
    <source>
        <dbReference type="Pfam" id="PF01625"/>
    </source>
</evidence>
<dbReference type="GO" id="GO:0033744">
    <property type="term" value="F:L-methionine:thioredoxin-disulfide S-oxidoreductase activity"/>
    <property type="evidence" value="ECO:0007669"/>
    <property type="project" value="RHEA"/>
</dbReference>
<keyword evidence="5" id="KW-0732">Signal</keyword>
<dbReference type="SUPFAM" id="SSF55068">
    <property type="entry name" value="Peptide methionine sulfoxide reductase"/>
    <property type="match status" value="1"/>
</dbReference>
<reference evidence="7 8" key="1">
    <citation type="submission" date="2018-01" db="EMBL/GenBank/DDBJ databases">
        <title>The draft genome sequence of Halioglobus lutimaris HF004.</title>
        <authorList>
            <person name="Du Z.-J."/>
            <person name="Shi M.-J."/>
        </authorList>
    </citation>
    <scope>NUCLEOTIDE SEQUENCE [LARGE SCALE GENOMIC DNA]</scope>
    <source>
        <strain evidence="7 8">HF004</strain>
    </source>
</reference>
<evidence type="ECO:0000313" key="8">
    <source>
        <dbReference type="Proteomes" id="UP000235005"/>
    </source>
</evidence>
<dbReference type="Gene3D" id="3.30.1060.10">
    <property type="entry name" value="Peptide methionine sulphoxide reductase MsrA"/>
    <property type="match status" value="1"/>
</dbReference>
<accession>A0A2N5X572</accession>
<feature type="domain" description="Peptide methionine sulphoxide reductase MsrA" evidence="6">
    <location>
        <begin position="23"/>
        <end position="170"/>
    </location>
</feature>
<name>A0A2N5X572_9GAMM</name>
<dbReference type="PANTHER" id="PTHR43774">
    <property type="entry name" value="PEPTIDE METHIONINE SULFOXIDE REDUCTASE"/>
    <property type="match status" value="1"/>
</dbReference>
<feature type="chain" id="PRO_5015008592" description="Peptide methionine sulfoxide reductase MsrA" evidence="5">
    <location>
        <begin position="20"/>
        <end position="193"/>
    </location>
</feature>
<evidence type="ECO:0000313" key="7">
    <source>
        <dbReference type="EMBL" id="PLW69636.1"/>
    </source>
</evidence>
<organism evidence="7 8">
    <name type="scientific">Pseudohalioglobus lutimaris</name>
    <dbReference type="NCBI Taxonomy" id="1737061"/>
    <lineage>
        <taxon>Bacteria</taxon>
        <taxon>Pseudomonadati</taxon>
        <taxon>Pseudomonadota</taxon>
        <taxon>Gammaproteobacteria</taxon>
        <taxon>Cellvibrionales</taxon>
        <taxon>Halieaceae</taxon>
        <taxon>Pseudohalioglobus</taxon>
    </lineage>
</organism>
<dbReference type="Proteomes" id="UP000235005">
    <property type="component" value="Unassembled WGS sequence"/>
</dbReference>
<proteinExistence type="inferred from homology"/>
<protein>
    <recommendedName>
        <fullName evidence="4">Peptide methionine sulfoxide reductase MsrA</fullName>
        <shortName evidence="4">Protein-methionine-S-oxide reductase</shortName>
        <ecNumber evidence="4">1.8.4.11</ecNumber>
    </recommendedName>
    <alternativeName>
        <fullName evidence="4">Peptide-methionine (S)-S-oxide reductase</fullName>
        <shortName evidence="4">Peptide Met(O) reductase</shortName>
    </alternativeName>
</protein>
<comment type="function">
    <text evidence="4">Has an important function as a repair enzyme for proteins that have been inactivated by oxidation. Catalyzes the reversible oxidation-reduction of methionine sulfoxide in proteins to methionine.</text>
</comment>
<dbReference type="RefSeq" id="WP_076001785.1">
    <property type="nucleotide sequence ID" value="NZ_PKUS01000005.1"/>
</dbReference>
<dbReference type="PANTHER" id="PTHR43774:SF1">
    <property type="entry name" value="PEPTIDE METHIONINE SULFOXIDE REDUCTASE MSRA 2"/>
    <property type="match status" value="1"/>
</dbReference>
<keyword evidence="8" id="KW-1185">Reference proteome</keyword>
<evidence type="ECO:0000256" key="2">
    <source>
        <dbReference type="ARBA" id="ARBA00047806"/>
    </source>
</evidence>
<dbReference type="AlphaFoldDB" id="A0A2N5X572"/>
<keyword evidence="1 4" id="KW-0560">Oxidoreductase</keyword>
<sequence length="193" mass="22089">MQKAFLIAVLLLMSTGARAETAEAYFAGGCFWCMESNYQEQEGVVDVVSGFIGGTLKNPTYKGNHEGHFEAIKVSYDPAVISYQQLLDLFWVSIDPFDNAGQFCDKGFSYRSAVFTSSAEEKAMAQQSLDAVQARFPDQVVYTELRDANEFWPVEEYHQDYYLKNPVRYNYYRWNCGRDQRTREIWGDAAATH</sequence>
<dbReference type="InterPro" id="IPR002569">
    <property type="entry name" value="Met_Sox_Rdtase_MsrA_dom"/>
</dbReference>
<dbReference type="OrthoDB" id="4174719at2"/>
<dbReference type="Pfam" id="PF01625">
    <property type="entry name" value="PMSR"/>
    <property type="match status" value="1"/>
</dbReference>